<dbReference type="EMBL" id="QWGR01000008">
    <property type="protein sequence ID" value="RIJ47367.1"/>
    <property type="molecule type" value="Genomic_DNA"/>
</dbReference>
<organism evidence="1 2">
    <name type="scientific">Maribellus luteus</name>
    <dbReference type="NCBI Taxonomy" id="2305463"/>
    <lineage>
        <taxon>Bacteria</taxon>
        <taxon>Pseudomonadati</taxon>
        <taxon>Bacteroidota</taxon>
        <taxon>Bacteroidia</taxon>
        <taxon>Marinilabiliales</taxon>
        <taxon>Prolixibacteraceae</taxon>
        <taxon>Maribellus</taxon>
    </lineage>
</organism>
<dbReference type="OrthoDB" id="9796135at2"/>
<accession>A0A399SZG9</accession>
<gene>
    <name evidence="1" type="ORF">D1614_14725</name>
</gene>
<dbReference type="AlphaFoldDB" id="A0A399SZG9"/>
<proteinExistence type="predicted"/>
<dbReference type="Gene3D" id="3.30.70.1150">
    <property type="entry name" value="ACT-like. Chain A, domain 2"/>
    <property type="match status" value="1"/>
</dbReference>
<dbReference type="InterPro" id="IPR027271">
    <property type="entry name" value="Acetolactate_synth/TF_NikR_C"/>
</dbReference>
<dbReference type="InterPro" id="IPR045865">
    <property type="entry name" value="ACT-like_dom_sf"/>
</dbReference>
<sequence>MKRLGFVGIIIDDREKCAARVNAILSDFSELILARTGLPKVKENASVITLVIDATTDELGQMTGKLGNIPGVSVKSGLAKQ</sequence>
<keyword evidence="2" id="KW-1185">Reference proteome</keyword>
<dbReference type="SUPFAM" id="SSF55021">
    <property type="entry name" value="ACT-like"/>
    <property type="match status" value="1"/>
</dbReference>
<name>A0A399SZG9_9BACT</name>
<reference evidence="1 2" key="1">
    <citation type="submission" date="2018-08" db="EMBL/GenBank/DDBJ databases">
        <title>Pallidiluteibacterium maritimus gen. nov., sp. nov., isolated from coastal sediment.</title>
        <authorList>
            <person name="Zhou L.Y."/>
        </authorList>
    </citation>
    <scope>NUCLEOTIDE SEQUENCE [LARGE SCALE GENOMIC DNA]</scope>
    <source>
        <strain evidence="1 2">XSD2</strain>
    </source>
</reference>
<dbReference type="NCBIfam" id="TIGR03959">
    <property type="entry name" value="hyd_TM1266"/>
    <property type="match status" value="1"/>
</dbReference>
<dbReference type="RefSeq" id="WP_119438726.1">
    <property type="nucleotide sequence ID" value="NZ_QWGR01000008.1"/>
</dbReference>
<comment type="caution">
    <text evidence="1">The sequence shown here is derived from an EMBL/GenBank/DDBJ whole genome shotgun (WGS) entry which is preliminary data.</text>
</comment>
<evidence type="ECO:0000313" key="2">
    <source>
        <dbReference type="Proteomes" id="UP000265926"/>
    </source>
</evidence>
<evidence type="ECO:0000313" key="1">
    <source>
        <dbReference type="EMBL" id="RIJ47367.1"/>
    </source>
</evidence>
<dbReference type="Pfam" id="PF21699">
    <property type="entry name" value="TM1266-like"/>
    <property type="match status" value="1"/>
</dbReference>
<protein>
    <submittedName>
        <fullName evidence="1">CopG family transcriptional regulator</fullName>
    </submittedName>
</protein>
<dbReference type="Proteomes" id="UP000265926">
    <property type="component" value="Unassembled WGS sequence"/>
</dbReference>
<dbReference type="InterPro" id="IPR023860">
    <property type="entry name" value="FeFe-hyd_TM1266"/>
</dbReference>